<dbReference type="InterPro" id="IPR017938">
    <property type="entry name" value="Riboflavin_synthase-like_b-brl"/>
</dbReference>
<accession>A0AAD1C2D2</accession>
<dbReference type="CDD" id="cd06184">
    <property type="entry name" value="flavohem_like_fad_nad_binding"/>
    <property type="match status" value="1"/>
</dbReference>
<dbReference type="GO" id="GO:0016491">
    <property type="term" value="F:oxidoreductase activity"/>
    <property type="evidence" value="ECO:0007669"/>
    <property type="project" value="InterPro"/>
</dbReference>
<proteinExistence type="predicted"/>
<dbReference type="AlphaFoldDB" id="A0AAD1C2D2"/>
<dbReference type="SUPFAM" id="SSF50475">
    <property type="entry name" value="FMN-binding split barrel"/>
    <property type="match status" value="1"/>
</dbReference>
<feature type="domain" description="FAD-binding FR-type" evidence="3">
    <location>
        <begin position="330"/>
        <end position="431"/>
    </location>
</feature>
<reference evidence="4 5" key="2">
    <citation type="journal article" date="2017" name="Int. J. Syst. Evol. Microbiol.">
        <title>Pseudomonas furukawaii sp. nov., a polychlorinated biphenyl-degrading bacterium isolated from biphenyl-contaminated soil in Japan.</title>
        <authorList>
            <person name="Kimura N."/>
            <person name="Watanabe T."/>
            <person name="Suenaga H."/>
            <person name="Fujihara H."/>
            <person name="Futagami T."/>
            <person name="Goto M."/>
            <person name="Hanada S."/>
            <person name="Hirose J."/>
        </authorList>
    </citation>
    <scope>NUCLEOTIDE SEQUENCE [LARGE SCALE GENOMIC DNA]</scope>
    <source>
        <strain evidence="5">DSM 10086 / NBRC 110670 / KF707</strain>
    </source>
</reference>
<evidence type="ECO:0000313" key="5">
    <source>
        <dbReference type="Proteomes" id="UP000218554"/>
    </source>
</evidence>
<evidence type="ECO:0000256" key="1">
    <source>
        <dbReference type="SAM" id="MobiDB-lite"/>
    </source>
</evidence>
<dbReference type="InterPro" id="IPR017927">
    <property type="entry name" value="FAD-bd_FR_type"/>
</dbReference>
<evidence type="ECO:0000259" key="2">
    <source>
        <dbReference type="PROSITE" id="PS51085"/>
    </source>
</evidence>
<dbReference type="Pfam" id="PF00175">
    <property type="entry name" value="NAD_binding_1"/>
    <property type="match status" value="1"/>
</dbReference>
<dbReference type="InterPro" id="IPR036010">
    <property type="entry name" value="2Fe-2S_ferredoxin-like_sf"/>
</dbReference>
<dbReference type="SUPFAM" id="SSF63380">
    <property type="entry name" value="Riboflavin synthase domain-like"/>
    <property type="match status" value="1"/>
</dbReference>
<sequence>MNHLPKHRPSPWHAGEKALQERLGVAERMDVLGRKVIRDYMPDQHRDFYHQLPFMIVGAVDGQGRPWASLIEGPEGFVTSPAPRCLVIDASLDPQDPVTSGLQPGGALGLLGIELHTRRRNRINGIVQRVDGDRLEIAVEHSFGNCPQYIQRRGYSRDESRRRSAAPREDGTALDERLATLIRQADTFFVASYVEHEDGQRSVDVSHRGGRSGFIKVDGNRLTIPDYAGNLHFNTLGNLQANPVAGLLFVDFDSGDLLQLSGRTELLFDSPLRDAFEGAERLWTLDVDRVVVRRRALALRWDFEEFAPTSLMTGTWQEAEETLRQREQRRQWQRWRVLRLERESQDIRSVYLEPLDGAPVAFLPGQHVPVRIPASGDGPLIRTYSLSSAPSDPTLRISVKAQGRASKWLHEQLRVGDLLEVRQPMGGFTLADDSHRPVVLIGAGVGITPLLSMLRERIADNRRSGRSRPVHLFQAARTLEELPFRREIEALRLQAPDQLQVQRALSQPGEDAILGRDHERNGRIDVQWIKSRLPLDNYDFYLCGPAGFIQSIYDGLRELDIGDDRIHAEAFGPSSLKRRGDTPKPAFTQPPAASAPVPVYFSASSREARWTPEDGSLLDLAEGRGLSPDFSCRGGTCGTCKTRVISGQVHYPNPPEGPLEPGTALICCAVPAAVEGAVQPLVLEL</sequence>
<dbReference type="InterPro" id="IPR001041">
    <property type="entry name" value="2Fe-2S_ferredoxin-type"/>
</dbReference>
<name>A0AAD1C2D2_METFU</name>
<dbReference type="Pfam" id="PF00970">
    <property type="entry name" value="FAD_binding_6"/>
    <property type="match status" value="1"/>
</dbReference>
<evidence type="ECO:0000259" key="3">
    <source>
        <dbReference type="PROSITE" id="PS51384"/>
    </source>
</evidence>
<feature type="region of interest" description="Disordered" evidence="1">
    <location>
        <begin position="572"/>
        <end position="593"/>
    </location>
</feature>
<dbReference type="KEGG" id="pfuw:KF707C_31390"/>
<dbReference type="Gene3D" id="3.40.50.80">
    <property type="entry name" value="Nucleotide-binding domain of ferredoxin-NADP reductase (FNR) module"/>
    <property type="match status" value="1"/>
</dbReference>
<dbReference type="InterPro" id="IPR011576">
    <property type="entry name" value="Pyridox_Oxase_N"/>
</dbReference>
<dbReference type="InterPro" id="IPR039261">
    <property type="entry name" value="FNR_nucleotide-bd"/>
</dbReference>
<dbReference type="PRINTS" id="PR00410">
    <property type="entry name" value="PHEHYDRXLASE"/>
</dbReference>
<dbReference type="Pfam" id="PF00111">
    <property type="entry name" value="Fer2"/>
    <property type="match status" value="1"/>
</dbReference>
<feature type="domain" description="2Fe-2S ferredoxin-type" evidence="2">
    <location>
        <begin position="595"/>
        <end position="685"/>
    </location>
</feature>
<dbReference type="SUPFAM" id="SSF54292">
    <property type="entry name" value="2Fe-2S ferredoxin-like"/>
    <property type="match status" value="1"/>
</dbReference>
<dbReference type="Gene3D" id="2.40.30.10">
    <property type="entry name" value="Translation factors"/>
    <property type="match status" value="1"/>
</dbReference>
<dbReference type="PROSITE" id="PS00197">
    <property type="entry name" value="2FE2S_FER_1"/>
    <property type="match status" value="1"/>
</dbReference>
<dbReference type="PROSITE" id="PS51085">
    <property type="entry name" value="2FE2S_FER_2"/>
    <property type="match status" value="1"/>
</dbReference>
<dbReference type="Gene3D" id="2.30.110.10">
    <property type="entry name" value="Electron Transport, Fmn-binding Protein, Chain A"/>
    <property type="match status" value="1"/>
</dbReference>
<dbReference type="PRINTS" id="PR00371">
    <property type="entry name" value="FPNCR"/>
</dbReference>
<dbReference type="InterPro" id="IPR001709">
    <property type="entry name" value="Flavoprot_Pyr_Nucl_cyt_Rdtase"/>
</dbReference>
<evidence type="ECO:0000313" key="4">
    <source>
        <dbReference type="EMBL" id="BAU74827.1"/>
    </source>
</evidence>
<keyword evidence="5" id="KW-1185">Reference proteome</keyword>
<dbReference type="PANTHER" id="PTHR42815:SF2">
    <property type="entry name" value="FAD-BINDING, PUTATIVE (AFU_ORTHOLOGUE AFUA_6G07600)-RELATED"/>
    <property type="match status" value="1"/>
</dbReference>
<dbReference type="GO" id="GO:0051537">
    <property type="term" value="F:2 iron, 2 sulfur cluster binding"/>
    <property type="evidence" value="ECO:0007669"/>
    <property type="project" value="InterPro"/>
</dbReference>
<dbReference type="PROSITE" id="PS51384">
    <property type="entry name" value="FAD_FR"/>
    <property type="match status" value="1"/>
</dbReference>
<dbReference type="Proteomes" id="UP000218554">
    <property type="component" value="Chromosome"/>
</dbReference>
<dbReference type="Gene3D" id="3.10.20.30">
    <property type="match status" value="1"/>
</dbReference>
<dbReference type="InterPro" id="IPR012675">
    <property type="entry name" value="Beta-grasp_dom_sf"/>
</dbReference>
<dbReference type="EMBL" id="AP014862">
    <property type="protein sequence ID" value="BAU74827.1"/>
    <property type="molecule type" value="Genomic_DNA"/>
</dbReference>
<dbReference type="RefSeq" id="WP_004420053.1">
    <property type="nucleotide sequence ID" value="NZ_AJMR01000045.1"/>
</dbReference>
<organism evidence="4 5">
    <name type="scientific">Metapseudomonas furukawaii</name>
    <name type="common">Pseudomonas furukawaii</name>
    <dbReference type="NCBI Taxonomy" id="1149133"/>
    <lineage>
        <taxon>Bacteria</taxon>
        <taxon>Pseudomonadati</taxon>
        <taxon>Pseudomonadota</taxon>
        <taxon>Gammaproteobacteria</taxon>
        <taxon>Pseudomonadales</taxon>
        <taxon>Pseudomonadaceae</taxon>
        <taxon>Metapseudomonas</taxon>
    </lineage>
</organism>
<dbReference type="InterPro" id="IPR006058">
    <property type="entry name" value="2Fe2S_fd_BS"/>
</dbReference>
<dbReference type="Pfam" id="PF01243">
    <property type="entry name" value="PNPOx_N"/>
    <property type="match status" value="1"/>
</dbReference>
<dbReference type="SUPFAM" id="SSF52343">
    <property type="entry name" value="Ferredoxin reductase-like, C-terminal NADP-linked domain"/>
    <property type="match status" value="1"/>
</dbReference>
<dbReference type="InterPro" id="IPR001433">
    <property type="entry name" value="OxRdtase_FAD/NAD-bd"/>
</dbReference>
<protein>
    <submittedName>
        <fullName evidence="4">Phenylacetate-CoA oxygenase/reductase PaaK</fullName>
    </submittedName>
</protein>
<reference evidence="5" key="1">
    <citation type="submission" date="2015-05" db="EMBL/GenBank/DDBJ databases">
        <title>Draft genome sequencing of a biphenyl-degrading bacterium, Pseudomonas balearica KF707 (=NBRC110670).</title>
        <authorList>
            <person name="Kimura N."/>
            <person name="Hirose J."/>
            <person name="Watanabe T."/>
            <person name="Suenaga H."/>
            <person name="Fujihara H."/>
            <person name="Noguchi M."/>
            <person name="Hashimoto M."/>
            <person name="Shimodaira J."/>
            <person name="Tsuchikane K."/>
            <person name="Hosoyama A."/>
            <person name="Yamazoe A."/>
            <person name="Fujita N."/>
            <person name="Furukawa K."/>
        </authorList>
    </citation>
    <scope>NUCLEOTIDE SEQUENCE [LARGE SCALE GENOMIC DNA]</scope>
    <source>
        <strain evidence="5">DSM 10086 / NBRC 110670 / KF707</strain>
    </source>
</reference>
<dbReference type="InterPro" id="IPR012349">
    <property type="entry name" value="Split_barrel_FMN-bd"/>
</dbReference>
<dbReference type="CDD" id="cd00207">
    <property type="entry name" value="fer2"/>
    <property type="match status" value="1"/>
</dbReference>
<dbReference type="PANTHER" id="PTHR42815">
    <property type="entry name" value="FAD-BINDING, PUTATIVE (AFU_ORTHOLOGUE AFUA_6G07600)-RELATED"/>
    <property type="match status" value="1"/>
</dbReference>
<dbReference type="InterPro" id="IPR008333">
    <property type="entry name" value="Cbr1-like_FAD-bd_dom"/>
</dbReference>
<gene>
    <name evidence="4" type="ORF">KF707C_31390</name>
</gene>